<dbReference type="PANTHER" id="PTHR43527:SF1">
    <property type="entry name" value="L-THREONINE KINASE"/>
    <property type="match status" value="1"/>
</dbReference>
<dbReference type="GO" id="GO:0016301">
    <property type="term" value="F:kinase activity"/>
    <property type="evidence" value="ECO:0007669"/>
    <property type="project" value="UniProtKB-KW"/>
</dbReference>
<keyword evidence="3 6" id="KW-0418">Kinase</keyword>
<evidence type="ECO:0000256" key="3">
    <source>
        <dbReference type="ARBA" id="ARBA00022777"/>
    </source>
</evidence>
<evidence type="ECO:0000259" key="5">
    <source>
        <dbReference type="Pfam" id="PF00288"/>
    </source>
</evidence>
<dbReference type="GO" id="GO:0005524">
    <property type="term" value="F:ATP binding"/>
    <property type="evidence" value="ECO:0007669"/>
    <property type="project" value="UniProtKB-KW"/>
</dbReference>
<keyword evidence="4" id="KW-0067">ATP-binding</keyword>
<dbReference type="EMBL" id="CVRB01000003">
    <property type="protein sequence ID" value="CRK83264.1"/>
    <property type="molecule type" value="Genomic_DNA"/>
</dbReference>
<proteinExistence type="predicted"/>
<keyword evidence="1" id="KW-0808">Transferase</keyword>
<evidence type="ECO:0000256" key="4">
    <source>
        <dbReference type="ARBA" id="ARBA00022840"/>
    </source>
</evidence>
<dbReference type="Proteomes" id="UP000199087">
    <property type="component" value="Unassembled WGS sequence"/>
</dbReference>
<keyword evidence="2" id="KW-0547">Nucleotide-binding</keyword>
<dbReference type="InterPro" id="IPR020568">
    <property type="entry name" value="Ribosomal_Su5_D2-typ_SF"/>
</dbReference>
<reference evidence="7" key="1">
    <citation type="submission" date="2015-05" db="EMBL/GenBank/DDBJ databases">
        <authorList>
            <person name="Urmite Genomes"/>
        </authorList>
    </citation>
    <scope>NUCLEOTIDE SEQUENCE [LARGE SCALE GENOMIC DNA]</scope>
    <source>
        <strain evidence="7">LF1</strain>
    </source>
</reference>
<evidence type="ECO:0000256" key="1">
    <source>
        <dbReference type="ARBA" id="ARBA00022679"/>
    </source>
</evidence>
<sequence length="303" mass="33111">MLMGNGRMGAYEMKLGKGCCHGTFGELVQGRMGDHYFLITLPIPSLRSEANFIPEPAVSGLRVTDCKLKAKRAGEWLLQLFGVNGGGDLEIHSNIPVGKGLASSSADIIAAIRAIADGYSLPISNELISMIAAKVEPTDGVMYDEIVAYDYIHGQLIESLGTLPPFIIVGIDLGGTVNTIEFNKAQKAYSRHDLKQFLKAYDCVKKGFKEKSLAYICQAATMSARINQKILPKPIFHLLENLAQLYQGGIVVAHSGTVAGILLDRKIPNRLEVVSHLSREMLLFSKGLNTNLFLYDSEERILV</sequence>
<dbReference type="STRING" id="1499688.BN000_03227"/>
<name>A0A0U1NZ05_9BACI</name>
<feature type="domain" description="GHMP kinase N-terminal" evidence="5">
    <location>
        <begin position="72"/>
        <end position="137"/>
    </location>
</feature>
<organism evidence="6 7">
    <name type="scientific">Neobacillus massiliamazoniensis</name>
    <dbReference type="NCBI Taxonomy" id="1499688"/>
    <lineage>
        <taxon>Bacteria</taxon>
        <taxon>Bacillati</taxon>
        <taxon>Bacillota</taxon>
        <taxon>Bacilli</taxon>
        <taxon>Bacillales</taxon>
        <taxon>Bacillaceae</taxon>
        <taxon>Neobacillus</taxon>
    </lineage>
</organism>
<dbReference type="PIRSF" id="PIRSF033887">
    <property type="entry name" value="PduX"/>
    <property type="match status" value="1"/>
</dbReference>
<evidence type="ECO:0000313" key="6">
    <source>
        <dbReference type="EMBL" id="CRK83264.1"/>
    </source>
</evidence>
<dbReference type="SUPFAM" id="SSF54211">
    <property type="entry name" value="Ribosomal protein S5 domain 2-like"/>
    <property type="match status" value="1"/>
</dbReference>
<dbReference type="Gene3D" id="3.30.230.10">
    <property type="match status" value="1"/>
</dbReference>
<evidence type="ECO:0000256" key="2">
    <source>
        <dbReference type="ARBA" id="ARBA00022741"/>
    </source>
</evidence>
<protein>
    <submittedName>
        <fullName evidence="6">L-threonine kinase</fullName>
    </submittedName>
</protein>
<dbReference type="InterPro" id="IPR014721">
    <property type="entry name" value="Ribsml_uS5_D2-typ_fold_subgr"/>
</dbReference>
<accession>A0A0U1NZ05</accession>
<dbReference type="AlphaFoldDB" id="A0A0U1NZ05"/>
<keyword evidence="7" id="KW-1185">Reference proteome</keyword>
<evidence type="ECO:0000313" key="7">
    <source>
        <dbReference type="Proteomes" id="UP000199087"/>
    </source>
</evidence>
<dbReference type="Pfam" id="PF00288">
    <property type="entry name" value="GHMP_kinases_N"/>
    <property type="match status" value="1"/>
</dbReference>
<dbReference type="PANTHER" id="PTHR43527">
    <property type="entry name" value="4-DIPHOSPHOCYTIDYL-2-C-METHYL-D-ERYTHRITOL KINASE, CHLOROPLASTIC"/>
    <property type="match status" value="1"/>
</dbReference>
<gene>
    <name evidence="6" type="primary">pduX</name>
    <name evidence="6" type="ORF">BN000_03227</name>
</gene>
<dbReference type="InterPro" id="IPR006204">
    <property type="entry name" value="GHMP_kinase_N_dom"/>
</dbReference>
<dbReference type="OrthoDB" id="4548147at2"/>
<dbReference type="InterPro" id="IPR012363">
    <property type="entry name" value="PduX"/>
</dbReference>